<keyword evidence="2" id="KW-0521">NADP</keyword>
<dbReference type="Proteomes" id="UP000594771">
    <property type="component" value="Chromosome"/>
</dbReference>
<dbReference type="OrthoDB" id="9803333at2"/>
<dbReference type="PANTHER" id="PTHR43391:SF14">
    <property type="entry name" value="DEHYDROGENASE_REDUCTASE SDR FAMILY PROTEIN 7-LIKE"/>
    <property type="match status" value="1"/>
</dbReference>
<dbReference type="SMART" id="SM00822">
    <property type="entry name" value="PKS_KR"/>
    <property type="match status" value="1"/>
</dbReference>
<dbReference type="CDD" id="cd05233">
    <property type="entry name" value="SDR_c"/>
    <property type="match status" value="1"/>
</dbReference>
<dbReference type="InterPro" id="IPR002347">
    <property type="entry name" value="SDR_fam"/>
</dbReference>
<dbReference type="PROSITE" id="PS00061">
    <property type="entry name" value="ADH_SHORT"/>
    <property type="match status" value="1"/>
</dbReference>
<proteinExistence type="inferred from homology"/>
<sequence>MNIQGKVVIVTGAASGIGQATAYLLAEKGAKVIVADLDANRAQEVSQAINAKGGDSQYFQIDVTSYEANQKLVDFSIEKYGHLDASFLCAGIMQLSRLSDIKVEEWDRQIDINLKGVMYGIAAAMPVFKEQKVGHLLTVSSIAGLHPFIDTGAYCASKWGVRVFMEVIRRESADEGTNIRTTTLYPGDIDTNLTAHTTDEAIKAGLEKVYEEVAIPADRVAQAIAFAIGAPADANVSEITIFPTKQVI</sequence>
<evidence type="ECO:0000313" key="7">
    <source>
        <dbReference type="Proteomes" id="UP000594771"/>
    </source>
</evidence>
<dbReference type="EMBL" id="JAOTML010000003">
    <property type="protein sequence ID" value="MCY3053176.1"/>
    <property type="molecule type" value="Genomic_DNA"/>
</dbReference>
<dbReference type="Proteomes" id="UP001069145">
    <property type="component" value="Unassembled WGS sequence"/>
</dbReference>
<comment type="similarity">
    <text evidence="1">Belongs to the short-chain dehydrogenases/reductases (SDR) family.</text>
</comment>
<name>A0A0X8FF83_9LACT</name>
<evidence type="ECO:0000313" key="8">
    <source>
        <dbReference type="Proteomes" id="UP001069145"/>
    </source>
</evidence>
<evidence type="ECO:0000259" key="4">
    <source>
        <dbReference type="SMART" id="SM00822"/>
    </source>
</evidence>
<gene>
    <name evidence="6" type="ORF">I6G68_07760</name>
    <name evidence="5" type="ORF">ODY43_04150</name>
</gene>
<dbReference type="Pfam" id="PF00106">
    <property type="entry name" value="adh_short"/>
    <property type="match status" value="1"/>
</dbReference>
<evidence type="ECO:0000313" key="5">
    <source>
        <dbReference type="EMBL" id="MCY3053176.1"/>
    </source>
</evidence>
<dbReference type="GeneID" id="35768549"/>
<dbReference type="PRINTS" id="PR00081">
    <property type="entry name" value="GDHRDH"/>
</dbReference>
<evidence type="ECO:0000256" key="2">
    <source>
        <dbReference type="ARBA" id="ARBA00022857"/>
    </source>
</evidence>
<keyword evidence="3" id="KW-0560">Oxidoreductase</keyword>
<dbReference type="AlphaFoldDB" id="A0A0X8FF83"/>
<evidence type="ECO:0000256" key="1">
    <source>
        <dbReference type="ARBA" id="ARBA00006484"/>
    </source>
</evidence>
<dbReference type="Gene3D" id="3.40.50.720">
    <property type="entry name" value="NAD(P)-binding Rossmann-like Domain"/>
    <property type="match status" value="1"/>
</dbReference>
<reference evidence="6 7" key="1">
    <citation type="submission" date="2020-12" db="EMBL/GenBank/DDBJ databases">
        <title>FDA dAtabase for Regulatory Grade micrObial Sequences (FDA-ARGOS): Supporting development and validation of Infectious Disease Dx tests.</title>
        <authorList>
            <person name="Sproer C."/>
            <person name="Gronow S."/>
            <person name="Severitt S."/>
            <person name="Schroder I."/>
            <person name="Tallon L."/>
            <person name="Sadzewicz L."/>
            <person name="Zhao X."/>
            <person name="Boylan J."/>
            <person name="Ott S."/>
            <person name="Bowen H."/>
            <person name="Vavikolanu K."/>
            <person name="Mehta A."/>
            <person name="Aluvathingal J."/>
            <person name="Nadendla S."/>
            <person name="Lowell S."/>
            <person name="Myers T."/>
            <person name="Yan Y."/>
            <person name="Sichtig H."/>
        </authorList>
    </citation>
    <scope>NUCLEOTIDE SEQUENCE [LARGE SCALE GENOMIC DNA]</scope>
    <source>
        <strain evidence="6 7">FDAARGOS_911</strain>
    </source>
</reference>
<reference evidence="5" key="2">
    <citation type="submission" date="2022-09" db="EMBL/GenBank/DDBJ databases">
        <title>Aerococcus urinae taxonomy study.</title>
        <authorList>
            <person name="Christensen J."/>
            <person name="Senneby E."/>
        </authorList>
    </citation>
    <scope>NUCLEOTIDE SEQUENCE</scope>
    <source>
        <strain evidence="5">NLD-066-U95</strain>
    </source>
</reference>
<evidence type="ECO:0000313" key="6">
    <source>
        <dbReference type="EMBL" id="QPS01251.1"/>
    </source>
</evidence>
<protein>
    <submittedName>
        <fullName evidence="6">SDR family oxidoreductase</fullName>
    </submittedName>
</protein>
<dbReference type="KEGG" id="aun:AWM73_02290"/>
<organism evidence="6 7">
    <name type="scientific">Aerococcus urinae</name>
    <dbReference type="NCBI Taxonomy" id="1376"/>
    <lineage>
        <taxon>Bacteria</taxon>
        <taxon>Bacillati</taxon>
        <taxon>Bacillota</taxon>
        <taxon>Bacilli</taxon>
        <taxon>Lactobacillales</taxon>
        <taxon>Aerococcaceae</taxon>
        <taxon>Aerococcus</taxon>
    </lineage>
</organism>
<dbReference type="SUPFAM" id="SSF51735">
    <property type="entry name" value="NAD(P)-binding Rossmann-fold domains"/>
    <property type="match status" value="1"/>
</dbReference>
<accession>A0A0X8FF83</accession>
<dbReference type="InterPro" id="IPR020904">
    <property type="entry name" value="Sc_DH/Rdtase_CS"/>
</dbReference>
<evidence type="ECO:0000256" key="3">
    <source>
        <dbReference type="ARBA" id="ARBA00023002"/>
    </source>
</evidence>
<dbReference type="GO" id="GO:0016491">
    <property type="term" value="F:oxidoreductase activity"/>
    <property type="evidence" value="ECO:0007669"/>
    <property type="project" value="UniProtKB-KW"/>
</dbReference>
<dbReference type="InterPro" id="IPR057326">
    <property type="entry name" value="KR_dom"/>
</dbReference>
<dbReference type="EMBL" id="CP065662">
    <property type="protein sequence ID" value="QPS01251.1"/>
    <property type="molecule type" value="Genomic_DNA"/>
</dbReference>
<dbReference type="PANTHER" id="PTHR43391">
    <property type="entry name" value="RETINOL DEHYDROGENASE-RELATED"/>
    <property type="match status" value="1"/>
</dbReference>
<feature type="domain" description="Ketoreductase" evidence="4">
    <location>
        <begin position="6"/>
        <end position="189"/>
    </location>
</feature>
<dbReference type="RefSeq" id="WP_060777905.1">
    <property type="nucleotide sequence ID" value="NZ_CAJHLF010000003.1"/>
</dbReference>
<keyword evidence="8" id="KW-1185">Reference proteome</keyword>
<dbReference type="InterPro" id="IPR036291">
    <property type="entry name" value="NAD(P)-bd_dom_sf"/>
</dbReference>